<keyword evidence="1" id="KW-0808">Transferase</keyword>
<dbReference type="SUPFAM" id="SSF56112">
    <property type="entry name" value="Protein kinase-like (PK-like)"/>
    <property type="match status" value="1"/>
</dbReference>
<dbReference type="STRING" id="285676.GA0070561_3900"/>
<protein>
    <submittedName>
        <fullName evidence="1">Phosphotransferase enzyme family protein</fullName>
    </submittedName>
</protein>
<accession>A0A1C4Y254</accession>
<dbReference type="GO" id="GO:0016740">
    <property type="term" value="F:transferase activity"/>
    <property type="evidence" value="ECO:0007669"/>
    <property type="project" value="UniProtKB-KW"/>
</dbReference>
<name>A0A1C4Y254_9ACTN</name>
<evidence type="ECO:0000313" key="1">
    <source>
        <dbReference type="EMBL" id="SCF14788.1"/>
    </source>
</evidence>
<gene>
    <name evidence="1" type="ORF">GA0070561_3900</name>
</gene>
<evidence type="ECO:0000313" key="2">
    <source>
        <dbReference type="Proteomes" id="UP000198864"/>
    </source>
</evidence>
<sequence length="420" mass="44255">MTTRVGPATDPRSRVDGLGWVSRAVFPDDRLGLTVAGAPPAGHQVVARYAVVPSIARARFLVPLGAPRAGAASLLAYNALRPPKVRALRALLGGLARFGRVGLAPFPTLTVSVPAGVPAAELLLSERLSADLGDTPLLAAFGVRPPDPNGKPTLQLFSADGRPRGYAKIGWNDATRALVSAEAAALRALREVAGVADHPTPPRLLTETSWAGQVVAVIEPLPPAVRGVPVDDPPRIAALLAVARRGGPAGTPRPLVDSTFLRRLADQAGRAAATEPAGARAVAAVSALARRHGDTSVEFGHWHGDWVPWNLGWHAGRLVAWDWEHSGPDVPVGFDLAHDAFQRALVLRGEPADAAAAAVDGYLSRHGERLGLDAAQRRLVADAYLVEMWLRTWRLADAGAGWNAALHPALLDVIEKRHSG</sequence>
<reference evidence="1 2" key="1">
    <citation type="submission" date="2016-06" db="EMBL/GenBank/DDBJ databases">
        <authorList>
            <person name="Kjaerup R.B."/>
            <person name="Dalgaard T.S."/>
            <person name="Juul-Madsen H.R."/>
        </authorList>
    </citation>
    <scope>NUCLEOTIDE SEQUENCE [LARGE SCALE GENOMIC DNA]</scope>
    <source>
        <strain evidence="1 2">DSM 44871</strain>
    </source>
</reference>
<dbReference type="RefSeq" id="WP_091401876.1">
    <property type="nucleotide sequence ID" value="NZ_FMCR01000003.1"/>
</dbReference>
<organism evidence="1 2">
    <name type="scientific">Micromonospora saelicesensis</name>
    <dbReference type="NCBI Taxonomy" id="285676"/>
    <lineage>
        <taxon>Bacteria</taxon>
        <taxon>Bacillati</taxon>
        <taxon>Actinomycetota</taxon>
        <taxon>Actinomycetes</taxon>
        <taxon>Micromonosporales</taxon>
        <taxon>Micromonosporaceae</taxon>
        <taxon>Micromonospora</taxon>
    </lineage>
</organism>
<dbReference type="EMBL" id="FMCR01000003">
    <property type="protein sequence ID" value="SCF14788.1"/>
    <property type="molecule type" value="Genomic_DNA"/>
</dbReference>
<dbReference type="InterPro" id="IPR011009">
    <property type="entry name" value="Kinase-like_dom_sf"/>
</dbReference>
<dbReference type="AlphaFoldDB" id="A0A1C4Y254"/>
<dbReference type="Proteomes" id="UP000198864">
    <property type="component" value="Unassembled WGS sequence"/>
</dbReference>
<proteinExistence type="predicted"/>